<dbReference type="Pfam" id="PF18765">
    <property type="entry name" value="Polbeta"/>
    <property type="match status" value="1"/>
</dbReference>
<protein>
    <submittedName>
        <fullName evidence="2">Nucleotidyltransferase domain-containing protein</fullName>
    </submittedName>
</protein>
<sequence length="249" mass="29410">MIQFEINNKSYHVIQDESIDSIYLFGSYARGDYDRTSDIDILVIIEDCDEHQLIEQKKAIVKELNLPPYWISVYRKSSIIDMSNYGSYFLWHLKYEGIHLYSKSIFFETILAELPPFQRLEENLKDYFLVCRDIRASLDIDQSTINYDLSTLASIIRNTCIGFCSLKNHFIFGKYLPVEVTISHLGSSTLEFSLKDYKHLYQYRTFFTRNQSIPEENTSLSKLELALLWIKYAEKLIMITQKLLQERNQ</sequence>
<evidence type="ECO:0000259" key="1">
    <source>
        <dbReference type="Pfam" id="PF18765"/>
    </source>
</evidence>
<dbReference type="Gene3D" id="3.30.460.10">
    <property type="entry name" value="Beta Polymerase, domain 2"/>
    <property type="match status" value="1"/>
</dbReference>
<evidence type="ECO:0000313" key="3">
    <source>
        <dbReference type="Proteomes" id="UP000282076"/>
    </source>
</evidence>
<dbReference type="EMBL" id="RBZM01000010">
    <property type="protein sequence ID" value="RKP47869.1"/>
    <property type="molecule type" value="Genomic_DNA"/>
</dbReference>
<accession>A0A494XI68</accession>
<dbReference type="SUPFAM" id="SSF81301">
    <property type="entry name" value="Nucleotidyltransferase"/>
    <property type="match status" value="1"/>
</dbReference>
<proteinExistence type="predicted"/>
<feature type="domain" description="Polymerase beta nucleotidyltransferase" evidence="1">
    <location>
        <begin position="15"/>
        <end position="104"/>
    </location>
</feature>
<dbReference type="Proteomes" id="UP000282076">
    <property type="component" value="Unassembled WGS sequence"/>
</dbReference>
<organism evidence="2 3">
    <name type="scientific">Cohnella endophytica</name>
    <dbReference type="NCBI Taxonomy" id="2419778"/>
    <lineage>
        <taxon>Bacteria</taxon>
        <taxon>Bacillati</taxon>
        <taxon>Bacillota</taxon>
        <taxon>Bacilli</taxon>
        <taxon>Bacillales</taxon>
        <taxon>Paenibacillaceae</taxon>
        <taxon>Cohnella</taxon>
    </lineage>
</organism>
<gene>
    <name evidence="2" type="ORF">D7Z26_21885</name>
</gene>
<name>A0A494XI68_9BACL</name>
<dbReference type="OrthoDB" id="2427280at2"/>
<keyword evidence="3" id="KW-1185">Reference proteome</keyword>
<reference evidence="2 3" key="1">
    <citation type="submission" date="2018-10" db="EMBL/GenBank/DDBJ databases">
        <title>Cohnella sp. M2MS4P-1, whole genome shotgun sequence.</title>
        <authorList>
            <person name="Tuo L."/>
        </authorList>
    </citation>
    <scope>NUCLEOTIDE SEQUENCE [LARGE SCALE GENOMIC DNA]</scope>
    <source>
        <strain evidence="2 3">M2MS4P-1</strain>
    </source>
</reference>
<keyword evidence="2" id="KW-0808">Transferase</keyword>
<comment type="caution">
    <text evidence="2">The sequence shown here is derived from an EMBL/GenBank/DDBJ whole genome shotgun (WGS) entry which is preliminary data.</text>
</comment>
<dbReference type="PANTHER" id="PTHR33933">
    <property type="entry name" value="NUCLEOTIDYLTRANSFERASE"/>
    <property type="match status" value="1"/>
</dbReference>
<dbReference type="InterPro" id="IPR043519">
    <property type="entry name" value="NT_sf"/>
</dbReference>
<dbReference type="GO" id="GO:0016740">
    <property type="term" value="F:transferase activity"/>
    <property type="evidence" value="ECO:0007669"/>
    <property type="project" value="UniProtKB-KW"/>
</dbReference>
<dbReference type="CDD" id="cd05403">
    <property type="entry name" value="NT_KNTase_like"/>
    <property type="match status" value="1"/>
</dbReference>
<evidence type="ECO:0000313" key="2">
    <source>
        <dbReference type="EMBL" id="RKP47869.1"/>
    </source>
</evidence>
<dbReference type="InterPro" id="IPR052548">
    <property type="entry name" value="Type_VII_TA_antitoxin"/>
</dbReference>
<dbReference type="RefSeq" id="WP_120979160.1">
    <property type="nucleotide sequence ID" value="NZ_RBZM01000010.1"/>
</dbReference>
<dbReference type="PANTHER" id="PTHR33933:SF1">
    <property type="entry name" value="PROTEIN ADENYLYLTRANSFERASE MNTA-RELATED"/>
    <property type="match status" value="1"/>
</dbReference>
<dbReference type="InterPro" id="IPR041633">
    <property type="entry name" value="Polbeta"/>
</dbReference>
<dbReference type="AlphaFoldDB" id="A0A494XI68"/>